<dbReference type="InterPro" id="IPR033305">
    <property type="entry name" value="Hydin-like"/>
</dbReference>
<evidence type="ECO:0000256" key="2">
    <source>
        <dbReference type="ARBA" id="ARBA00004496"/>
    </source>
</evidence>
<accession>A0A7K8F072</accession>
<dbReference type="PANTHER" id="PTHR23053">
    <property type="entry name" value="DLEC1 DELETED IN LUNG AND ESOPHAGEAL CANCER 1"/>
    <property type="match status" value="1"/>
</dbReference>
<evidence type="ECO:0000313" key="8">
    <source>
        <dbReference type="Proteomes" id="UP000548317"/>
    </source>
</evidence>
<dbReference type="GO" id="GO:0005930">
    <property type="term" value="C:axoneme"/>
    <property type="evidence" value="ECO:0007669"/>
    <property type="project" value="TreeGrafter"/>
</dbReference>
<evidence type="ECO:0000256" key="4">
    <source>
        <dbReference type="ARBA" id="ARBA00023069"/>
    </source>
</evidence>
<keyword evidence="8" id="KW-1185">Reference proteome</keyword>
<reference evidence="7 8" key="1">
    <citation type="submission" date="2019-09" db="EMBL/GenBank/DDBJ databases">
        <title>Bird 10,000 Genomes (B10K) Project - Family phase.</title>
        <authorList>
            <person name="Zhang G."/>
        </authorList>
    </citation>
    <scope>NUCLEOTIDE SEQUENCE [LARGE SCALE GENOMIC DNA]</scope>
    <source>
        <strain evidence="7">B10K-DU-029-33</strain>
        <tissue evidence="7">Heart</tissue>
    </source>
</reference>
<feature type="non-terminal residue" evidence="7">
    <location>
        <position position="1"/>
    </location>
</feature>
<dbReference type="GO" id="GO:0003341">
    <property type="term" value="P:cilium movement"/>
    <property type="evidence" value="ECO:0007669"/>
    <property type="project" value="TreeGrafter"/>
</dbReference>
<comment type="subcellular location">
    <subcellularLocation>
        <location evidence="1">Cell projection</location>
        <location evidence="1">Cilium</location>
    </subcellularLocation>
    <subcellularLocation>
        <location evidence="2">Cytoplasm</location>
    </subcellularLocation>
</comment>
<feature type="domain" description="HYDIN/VesB/CFA65-like Ig-like" evidence="6">
    <location>
        <begin position="2"/>
        <end position="75"/>
    </location>
</feature>
<keyword evidence="5" id="KW-0966">Cell projection</keyword>
<gene>
    <name evidence="7" type="primary">Hydin_0</name>
    <name evidence="7" type="ORF">STRCIN_R06556</name>
</gene>
<dbReference type="EMBL" id="VZTI01000829">
    <property type="protein sequence ID" value="NXB56920.1"/>
    <property type="molecule type" value="Genomic_DNA"/>
</dbReference>
<dbReference type="PANTHER" id="PTHR23053:SF0">
    <property type="entry name" value="HYDROCEPHALUS-INDUCING PROTEIN HOMOLOG"/>
    <property type="match status" value="1"/>
</dbReference>
<protein>
    <submittedName>
        <fullName evidence="7">HYDIN protein</fullName>
    </submittedName>
</protein>
<evidence type="ECO:0000313" key="7">
    <source>
        <dbReference type="EMBL" id="NXB56920.1"/>
    </source>
</evidence>
<sequence length="296" mass="32909">LINKGPLDAPFTFVPSSSHMAYCFKFAPRRGILAPGERQTIQISFKATLLGTIYEEFQFSVAGSPIPVILLIKGCVDGPNLHLNVEQIDFGDIAFGVPHTKTFRLTNTSPVSVTFKLRIPDDGSGPAVTCYEQMRNNTDPSWRKGIHFYVEPKEFTMTPSRGTILPQGSQDIEVTLCSNTVMEYYRYILVDVEGIGEGLLALNVMGRCIVPKLKAYPYILCYDECHLKEPYERKFLVVNNTPIPGCYGLIAQKRKEDTPVFYSSPKPCGIVPPFSVAEIPVILEAQKAGEYSTNVL</sequence>
<evidence type="ECO:0000259" key="6">
    <source>
        <dbReference type="Pfam" id="PF22544"/>
    </source>
</evidence>
<comment type="caution">
    <text evidence="7">The sequence shown here is derived from an EMBL/GenBank/DDBJ whole genome shotgun (WGS) entry which is preliminary data.</text>
</comment>
<proteinExistence type="predicted"/>
<evidence type="ECO:0000256" key="3">
    <source>
        <dbReference type="ARBA" id="ARBA00022490"/>
    </source>
</evidence>
<evidence type="ECO:0000256" key="1">
    <source>
        <dbReference type="ARBA" id="ARBA00004138"/>
    </source>
</evidence>
<dbReference type="InterPro" id="IPR053879">
    <property type="entry name" value="HYDIN_VesB_CFA65-like_Ig"/>
</dbReference>
<dbReference type="GO" id="GO:1904158">
    <property type="term" value="P:axonemal central apparatus assembly"/>
    <property type="evidence" value="ECO:0007669"/>
    <property type="project" value="TreeGrafter"/>
</dbReference>
<organism evidence="7 8">
    <name type="scientific">Struthidea cinerea</name>
    <dbReference type="NCBI Taxonomy" id="181839"/>
    <lineage>
        <taxon>Eukaryota</taxon>
        <taxon>Metazoa</taxon>
        <taxon>Chordata</taxon>
        <taxon>Craniata</taxon>
        <taxon>Vertebrata</taxon>
        <taxon>Euteleostomi</taxon>
        <taxon>Archelosauria</taxon>
        <taxon>Archosauria</taxon>
        <taxon>Dinosauria</taxon>
        <taxon>Saurischia</taxon>
        <taxon>Theropoda</taxon>
        <taxon>Coelurosauria</taxon>
        <taxon>Aves</taxon>
        <taxon>Neognathae</taxon>
        <taxon>Neoaves</taxon>
        <taxon>Telluraves</taxon>
        <taxon>Australaves</taxon>
        <taxon>Passeriformes</taxon>
        <taxon>Corvoidea</taxon>
        <taxon>Corcoracidae</taxon>
        <taxon>Struthidea</taxon>
    </lineage>
</organism>
<dbReference type="Proteomes" id="UP000548317">
    <property type="component" value="Unassembled WGS sequence"/>
</dbReference>
<feature type="non-terminal residue" evidence="7">
    <location>
        <position position="296"/>
    </location>
</feature>
<dbReference type="AlphaFoldDB" id="A0A7K8F072"/>
<name>A0A7K8F072_9CORV</name>
<dbReference type="InterPro" id="IPR013783">
    <property type="entry name" value="Ig-like_fold"/>
</dbReference>
<evidence type="ECO:0000256" key="5">
    <source>
        <dbReference type="ARBA" id="ARBA00023273"/>
    </source>
</evidence>
<keyword evidence="4" id="KW-0969">Cilium</keyword>
<dbReference type="Pfam" id="PF22544">
    <property type="entry name" value="HYDIN_VesB_CFA65-like_Ig"/>
    <property type="match status" value="1"/>
</dbReference>
<keyword evidence="3" id="KW-0963">Cytoplasm</keyword>
<dbReference type="Gene3D" id="2.60.40.10">
    <property type="entry name" value="Immunoglobulins"/>
    <property type="match status" value="3"/>
</dbReference>